<proteinExistence type="inferred from homology"/>
<sequence>MASSQRKEILVIGGTGAQGIPVVQTLSASEEYSVRVLTRDPSSARARSLAALPNVTLIQGTQESEADLHRVFNGVYGAWVNLDGFILGEMKELYLAFRCYEIARAEGLKHYVWANCDYALKIAGWKEEYHWGIMMQRDELAVSFGKFRLVIPAKSLPENGASGQNSCHRAGAIPGAETPHCLGKNLGAHRLNAE</sequence>
<comment type="caution">
    <text evidence="4">The sequence shown here is derived from an EMBL/GenBank/DDBJ whole genome shotgun (WGS) entry which is preliminary data.</text>
</comment>
<evidence type="ECO:0000259" key="3">
    <source>
        <dbReference type="Pfam" id="PF05368"/>
    </source>
</evidence>
<accession>A0A178ZWF0</accession>
<dbReference type="Proteomes" id="UP000078343">
    <property type="component" value="Unassembled WGS sequence"/>
</dbReference>
<dbReference type="GeneID" id="30004292"/>
<keyword evidence="2" id="KW-0521">NADP</keyword>
<dbReference type="EMBL" id="LVYI01000001">
    <property type="protein sequence ID" value="OAP64150.1"/>
    <property type="molecule type" value="Genomic_DNA"/>
</dbReference>
<dbReference type="InterPro" id="IPR008030">
    <property type="entry name" value="NmrA-like"/>
</dbReference>
<dbReference type="STRING" id="1367422.A0A178ZWF0"/>
<name>A0A178ZWF0_9EURO</name>
<dbReference type="InterPro" id="IPR051164">
    <property type="entry name" value="NmrA-like_oxidored"/>
</dbReference>
<evidence type="ECO:0000313" key="4">
    <source>
        <dbReference type="EMBL" id="OAP64150.1"/>
    </source>
</evidence>
<evidence type="ECO:0000256" key="1">
    <source>
        <dbReference type="ARBA" id="ARBA00006328"/>
    </source>
</evidence>
<dbReference type="GO" id="GO:0005634">
    <property type="term" value="C:nucleus"/>
    <property type="evidence" value="ECO:0007669"/>
    <property type="project" value="TreeGrafter"/>
</dbReference>
<dbReference type="Gene3D" id="3.40.50.720">
    <property type="entry name" value="NAD(P)-binding Rossmann-like Domain"/>
    <property type="match status" value="1"/>
</dbReference>
<dbReference type="InterPro" id="IPR036291">
    <property type="entry name" value="NAD(P)-bd_dom_sf"/>
</dbReference>
<organism evidence="4 5">
    <name type="scientific">Fonsecaea erecta</name>
    <dbReference type="NCBI Taxonomy" id="1367422"/>
    <lineage>
        <taxon>Eukaryota</taxon>
        <taxon>Fungi</taxon>
        <taxon>Dikarya</taxon>
        <taxon>Ascomycota</taxon>
        <taxon>Pezizomycotina</taxon>
        <taxon>Eurotiomycetes</taxon>
        <taxon>Chaetothyriomycetidae</taxon>
        <taxon>Chaetothyriales</taxon>
        <taxon>Herpotrichiellaceae</taxon>
        <taxon>Fonsecaea</taxon>
    </lineage>
</organism>
<evidence type="ECO:0000256" key="2">
    <source>
        <dbReference type="ARBA" id="ARBA00022857"/>
    </source>
</evidence>
<dbReference type="PANTHER" id="PTHR42748">
    <property type="entry name" value="NITROGEN METABOLITE REPRESSION PROTEIN NMRA FAMILY MEMBER"/>
    <property type="match status" value="1"/>
</dbReference>
<feature type="domain" description="NmrA-like" evidence="3">
    <location>
        <begin position="6"/>
        <end position="122"/>
    </location>
</feature>
<keyword evidence="5" id="KW-1185">Reference proteome</keyword>
<evidence type="ECO:0000313" key="5">
    <source>
        <dbReference type="Proteomes" id="UP000078343"/>
    </source>
</evidence>
<reference evidence="4 5" key="1">
    <citation type="submission" date="2016-04" db="EMBL/GenBank/DDBJ databases">
        <title>Draft genome of Fonsecaea erecta CBS 125763.</title>
        <authorList>
            <person name="Weiss V.A."/>
            <person name="Vicente V.A."/>
            <person name="Raittz R.T."/>
            <person name="Moreno L.F."/>
            <person name="De Souza E.M."/>
            <person name="Pedrosa F.O."/>
            <person name="Steffens M.B."/>
            <person name="Faoro H."/>
            <person name="Tadra-Sfeir M.Z."/>
            <person name="Najafzadeh M.J."/>
            <person name="Felipe M.S."/>
            <person name="Teixeira M."/>
            <person name="Sun J."/>
            <person name="Xi L."/>
            <person name="Gomes R."/>
            <person name="De Azevedo C.M."/>
            <person name="Salgado C.G."/>
            <person name="Da Silva M.B."/>
            <person name="Nascimento M.F."/>
            <person name="Queiroz-Telles F."/>
            <person name="Attili D.S."/>
            <person name="Gorbushina A."/>
        </authorList>
    </citation>
    <scope>NUCLEOTIDE SEQUENCE [LARGE SCALE GENOMIC DNA]</scope>
    <source>
        <strain evidence="4 5">CBS 125763</strain>
    </source>
</reference>
<dbReference type="SUPFAM" id="SSF51735">
    <property type="entry name" value="NAD(P)-binding Rossmann-fold domains"/>
    <property type="match status" value="1"/>
</dbReference>
<dbReference type="AlphaFoldDB" id="A0A178ZWF0"/>
<protein>
    <recommendedName>
        <fullName evidence="3">NmrA-like domain-containing protein</fullName>
    </recommendedName>
</protein>
<dbReference type="PANTHER" id="PTHR42748:SF14">
    <property type="entry name" value="SNOAL-LIKE DOMAIN-CONTAINING PROTEIN"/>
    <property type="match status" value="1"/>
</dbReference>
<dbReference type="Pfam" id="PF05368">
    <property type="entry name" value="NmrA"/>
    <property type="match status" value="1"/>
</dbReference>
<comment type="similarity">
    <text evidence="1">Belongs to the NmrA-type oxidoreductase family.</text>
</comment>
<dbReference type="OrthoDB" id="300709at2759"/>
<gene>
    <name evidence="4" type="ORF">AYL99_00122</name>
</gene>
<dbReference type="RefSeq" id="XP_018697517.1">
    <property type="nucleotide sequence ID" value="XM_018831638.1"/>
</dbReference>